<name>A0ACB9LPH0_9MYRT</name>
<dbReference type="EMBL" id="CM042890">
    <property type="protein sequence ID" value="KAI4312923.1"/>
    <property type="molecule type" value="Genomic_DNA"/>
</dbReference>
<sequence>MRHLVGLVVQILAFLNIFVKMLPDNILFVPTILIAIAGTIKYGERTRALYLASVENLKELMVKSLRFHPSSNVTRPQGTATQSNIGNEEETHRGRLKTAFHYFQIFKGKINDKTGVVILTKLQYQWNNSLDMELWDFAFSHLRGKALRADDAENVRMVYEARGEGPLSIGNLAELRHFEDDFEFEHSILIWHCATEICYQVDAHVDGEDNKRRKFGKVLSDYMAYLPIKQPKLMSPVAGIEEISYRETIVETKDIGKGHPTETLEQFCMNILDEHIGTAESDDRGLFYYDYFII</sequence>
<comment type="caution">
    <text evidence="1">The sequence shown here is derived from an EMBL/GenBank/DDBJ whole genome shotgun (WGS) entry which is preliminary data.</text>
</comment>
<keyword evidence="2" id="KW-1185">Reference proteome</keyword>
<proteinExistence type="predicted"/>
<gene>
    <name evidence="1" type="ORF">MLD38_037710</name>
</gene>
<evidence type="ECO:0000313" key="2">
    <source>
        <dbReference type="Proteomes" id="UP001057402"/>
    </source>
</evidence>
<accession>A0ACB9LPH0</accession>
<evidence type="ECO:0000313" key="1">
    <source>
        <dbReference type="EMBL" id="KAI4312923.1"/>
    </source>
</evidence>
<organism evidence="1 2">
    <name type="scientific">Melastoma candidum</name>
    <dbReference type="NCBI Taxonomy" id="119954"/>
    <lineage>
        <taxon>Eukaryota</taxon>
        <taxon>Viridiplantae</taxon>
        <taxon>Streptophyta</taxon>
        <taxon>Embryophyta</taxon>
        <taxon>Tracheophyta</taxon>
        <taxon>Spermatophyta</taxon>
        <taxon>Magnoliopsida</taxon>
        <taxon>eudicotyledons</taxon>
        <taxon>Gunneridae</taxon>
        <taxon>Pentapetalae</taxon>
        <taxon>rosids</taxon>
        <taxon>malvids</taxon>
        <taxon>Myrtales</taxon>
        <taxon>Melastomataceae</taxon>
        <taxon>Melastomatoideae</taxon>
        <taxon>Melastomateae</taxon>
        <taxon>Melastoma</taxon>
    </lineage>
</organism>
<dbReference type="Proteomes" id="UP001057402">
    <property type="component" value="Chromosome 11"/>
</dbReference>
<protein>
    <submittedName>
        <fullName evidence="1">Uncharacterized protein</fullName>
    </submittedName>
</protein>
<reference evidence="2" key="1">
    <citation type="journal article" date="2023" name="Front. Plant Sci.">
        <title>Chromosomal-level genome assembly of Melastoma candidum provides insights into trichome evolution.</title>
        <authorList>
            <person name="Zhong Y."/>
            <person name="Wu W."/>
            <person name="Sun C."/>
            <person name="Zou P."/>
            <person name="Liu Y."/>
            <person name="Dai S."/>
            <person name="Zhou R."/>
        </authorList>
    </citation>
    <scope>NUCLEOTIDE SEQUENCE [LARGE SCALE GENOMIC DNA]</scope>
</reference>